<dbReference type="GO" id="GO:0050577">
    <property type="term" value="F:GDP-L-fucose synthase activity"/>
    <property type="evidence" value="ECO:0007669"/>
    <property type="project" value="UniProtKB-EC"/>
</dbReference>
<dbReference type="RefSeq" id="WP_156341882.1">
    <property type="nucleotide sequence ID" value="NZ_CACRSY010000005.1"/>
</dbReference>
<protein>
    <submittedName>
        <fullName evidence="2">GDP-L-fucose synthase</fullName>
        <ecNumber evidence="2">1.1.1.271</ecNumber>
    </submittedName>
</protein>
<dbReference type="PANTHER" id="PTHR43245:SF58">
    <property type="entry name" value="BLL5923 PROTEIN"/>
    <property type="match status" value="1"/>
</dbReference>
<name>A0A6N2RI47_BLAHA</name>
<evidence type="ECO:0000313" key="2">
    <source>
        <dbReference type="EMBL" id="VYS80088.1"/>
    </source>
</evidence>
<dbReference type="InterPro" id="IPR001509">
    <property type="entry name" value="Epimerase_deHydtase"/>
</dbReference>
<dbReference type="AlphaFoldDB" id="A0A6N2RI47"/>
<keyword evidence="2" id="KW-0560">Oxidoreductase</keyword>
<dbReference type="PANTHER" id="PTHR43245">
    <property type="entry name" value="BIFUNCTIONAL POLYMYXIN RESISTANCE PROTEIN ARNA"/>
    <property type="match status" value="1"/>
</dbReference>
<dbReference type="Pfam" id="PF01370">
    <property type="entry name" value="Epimerase"/>
    <property type="match status" value="1"/>
</dbReference>
<sequence>MKKILITGANSYIGESLETWLKKNPNKYFVDTLDMLDKKWYEKDFSIYDVVFHVAGIAHADVGNVTEEIKKLYYSVNRDLAVEVASKAKKSGVKQFIFMSSMIVYSGCDTNYITRETIPKPLNFYGDSKWQAEKKIRDMETSVFKVVILRPPMIYGKGSKGNYPQLAKMASKLLVFPKTKNRRSMLHIDNLCEFIKLMIDNEEHGIYFPQNLEYTNTSDMVKYIAMVKGHKLFIVPGTNWIISIMKKIPGKIGVLASKAFGDSLYELSMSEYKVNYRVHTLIESIELTER</sequence>
<dbReference type="SUPFAM" id="SSF51735">
    <property type="entry name" value="NAD(P)-binding Rossmann-fold domains"/>
    <property type="match status" value="1"/>
</dbReference>
<gene>
    <name evidence="2" type="primary">fcl</name>
    <name evidence="2" type="ORF">BHLFYP23_01618</name>
</gene>
<feature type="domain" description="NAD-dependent epimerase/dehydratase" evidence="1">
    <location>
        <begin position="4"/>
        <end position="203"/>
    </location>
</feature>
<dbReference type="EMBL" id="CACRSY010000005">
    <property type="protein sequence ID" value="VYS80088.1"/>
    <property type="molecule type" value="Genomic_DNA"/>
</dbReference>
<reference evidence="2" key="1">
    <citation type="submission" date="2019-11" db="EMBL/GenBank/DDBJ databases">
        <authorList>
            <person name="Feng L."/>
        </authorList>
    </citation>
    <scope>NUCLEOTIDE SEQUENCE</scope>
    <source>
        <strain evidence="2">BhanseniiLFYP23</strain>
    </source>
</reference>
<evidence type="ECO:0000259" key="1">
    <source>
        <dbReference type="Pfam" id="PF01370"/>
    </source>
</evidence>
<proteinExistence type="predicted"/>
<dbReference type="InterPro" id="IPR050177">
    <property type="entry name" value="Lipid_A_modif_metabolic_enz"/>
</dbReference>
<accession>A0A6N2RI47</accession>
<dbReference type="Gene3D" id="3.40.50.720">
    <property type="entry name" value="NAD(P)-binding Rossmann-like Domain"/>
    <property type="match status" value="1"/>
</dbReference>
<organism evidence="2">
    <name type="scientific">Blautia hansenii</name>
    <name type="common">Ruminococcus hansenii</name>
    <dbReference type="NCBI Taxonomy" id="1322"/>
    <lineage>
        <taxon>Bacteria</taxon>
        <taxon>Bacillati</taxon>
        <taxon>Bacillota</taxon>
        <taxon>Clostridia</taxon>
        <taxon>Lachnospirales</taxon>
        <taxon>Lachnospiraceae</taxon>
        <taxon>Blautia</taxon>
    </lineage>
</organism>
<dbReference type="EC" id="1.1.1.271" evidence="2"/>
<dbReference type="InterPro" id="IPR036291">
    <property type="entry name" value="NAD(P)-bd_dom_sf"/>
</dbReference>